<dbReference type="PROSITE" id="PS50022">
    <property type="entry name" value="FA58C_3"/>
    <property type="match status" value="1"/>
</dbReference>
<keyword evidence="1" id="KW-0326">Glycosidase</keyword>
<dbReference type="SUPFAM" id="SSF48208">
    <property type="entry name" value="Six-hairpin glycosidases"/>
    <property type="match status" value="1"/>
</dbReference>
<sequence>MARPPRNRTGLPRHRRCGHLNCDTLSYVASTARSSFGRRPRLLIGIVAAIVTVLVVAAIVVAVRSRSGESPLSYPCPGDSVSAEPGWAPSSESFAAGFEAHPFVGNGYLGLRLPPAGTGYAETGERTGWPLYTPRYDGAFVAGLYGREPALADGLTVAAALPNWSTLQVRVGDETFSPATPPAQVSNFRQTQLLRCGMVRTELTWTTRDGRATDLAYDVFADRTDQHSAAVHLTVTPHWDGQVTVTDLLDFTGARRIDRTGFSSPRPATVNAEFRTRATNVVGNVASVLAADGSVRPQESGQQATSAVTSGRPYEVTKFVGVDTGLTAADPGRSAMEAARRAADRGWPNLLAAQAQAWRGLWESDIEVPGRPDVQRWTRSALYSLYSATNPRQDNSLSPTGLSSDNYAGLVFWDADIWMYPGLLQLQPELARSVVEYRYKTLPGARENARRLGYPGAFYPWTSASTGDLWSECHSWSPPHCVTQIHLQGDVSLAAWQYYLATKDVGYLRDRIWPIMSSLAEFWAARATPNPDGSFSIRDVAGPDEYSNGVDDGVYTNGVAAVALRNAVTAARIVGAPAPAEWTAVADRLRMPFDARDGIFLQYEGYRGSEIKQADTVLLQYPLEWPMPPQVAAKTLDYYAERTDPDGPAMTDSVHQIDAAANGEAGCSVGTYLDRSARPFAREPFGQFAEARGEKAGATDPHAGAPAFYFTTLAGGFVQEFTNGLVGLRLREDRVRLDPLLPPQLADGVTVRGLDWQGRVFDVAVGPRHTTVTLRSGDPLPVETAEGIRRVESGRPLELPTRRPDLDPTADAAQCKTAMASSEQPGDYAEAAVDGDTATSWLPAADRAELTVDLGAVGAVTRVTPLWNGPAPASSEIAISRDNRTWVTVPRNENGELTTPSYARYVRIRLTGADPAADAGIRELDVTTAPG</sequence>
<evidence type="ECO:0000313" key="5">
    <source>
        <dbReference type="Proteomes" id="UP000255355"/>
    </source>
</evidence>
<dbReference type="InterPro" id="IPR005195">
    <property type="entry name" value="Glyco_hydro_65_M"/>
</dbReference>
<proteinExistence type="predicted"/>
<accession>A0A370GX41</accession>
<dbReference type="Gene3D" id="1.50.10.10">
    <property type="match status" value="1"/>
</dbReference>
<evidence type="ECO:0000256" key="1">
    <source>
        <dbReference type="ARBA" id="ARBA00023295"/>
    </source>
</evidence>
<dbReference type="Gene3D" id="2.60.120.260">
    <property type="entry name" value="Galactose-binding domain-like"/>
    <property type="match status" value="1"/>
</dbReference>
<dbReference type="Pfam" id="PF03636">
    <property type="entry name" value="Glyco_hydro_65N"/>
    <property type="match status" value="1"/>
</dbReference>
<keyword evidence="5" id="KW-1185">Reference proteome</keyword>
<dbReference type="GO" id="GO:0005993">
    <property type="term" value="P:trehalose catabolic process"/>
    <property type="evidence" value="ECO:0007669"/>
    <property type="project" value="TreeGrafter"/>
</dbReference>
<evidence type="ECO:0000259" key="3">
    <source>
        <dbReference type="PROSITE" id="PS50022"/>
    </source>
</evidence>
<keyword evidence="2" id="KW-0472">Membrane</keyword>
<dbReference type="GO" id="GO:0030246">
    <property type="term" value="F:carbohydrate binding"/>
    <property type="evidence" value="ECO:0007669"/>
    <property type="project" value="InterPro"/>
</dbReference>
<dbReference type="PANTHER" id="PTHR11051">
    <property type="entry name" value="GLYCOSYL HYDROLASE-RELATED"/>
    <property type="match status" value="1"/>
</dbReference>
<evidence type="ECO:0000313" key="4">
    <source>
        <dbReference type="EMBL" id="RDI47154.1"/>
    </source>
</evidence>
<dbReference type="GO" id="GO:0016757">
    <property type="term" value="F:glycosyltransferase activity"/>
    <property type="evidence" value="ECO:0007669"/>
    <property type="project" value="UniProtKB-ARBA"/>
</dbReference>
<keyword evidence="2" id="KW-1133">Transmembrane helix</keyword>
<dbReference type="InterPro" id="IPR005196">
    <property type="entry name" value="Glyco_hydro_65_N"/>
</dbReference>
<dbReference type="SUPFAM" id="SSF49785">
    <property type="entry name" value="Galactose-binding domain-like"/>
    <property type="match status" value="1"/>
</dbReference>
<keyword evidence="2" id="KW-0812">Transmembrane</keyword>
<dbReference type="Proteomes" id="UP000255355">
    <property type="component" value="Unassembled WGS sequence"/>
</dbReference>
<name>A0A370GX41_9NOCA</name>
<feature type="transmembrane region" description="Helical" evidence="2">
    <location>
        <begin position="42"/>
        <end position="63"/>
    </location>
</feature>
<dbReference type="InterPro" id="IPR008928">
    <property type="entry name" value="6-hairpin_glycosidase_sf"/>
</dbReference>
<dbReference type="InterPro" id="IPR005194">
    <property type="entry name" value="Glyco_hydro_65_C"/>
</dbReference>
<protein>
    <submittedName>
        <fullName evidence="4">Trehalose/maltose hydrolase-like predicted phosphorylase</fullName>
    </submittedName>
</protein>
<dbReference type="Pfam" id="PF00754">
    <property type="entry name" value="F5_F8_type_C"/>
    <property type="match status" value="1"/>
</dbReference>
<dbReference type="PANTHER" id="PTHR11051:SF8">
    <property type="entry name" value="PROTEIN-GLUCOSYLGALACTOSYLHYDROXYLYSINE GLUCOSIDASE"/>
    <property type="match status" value="1"/>
</dbReference>
<keyword evidence="4" id="KW-0378">Hydrolase</keyword>
<dbReference type="InterPro" id="IPR008979">
    <property type="entry name" value="Galactose-bd-like_sf"/>
</dbReference>
<dbReference type="SUPFAM" id="SSF74650">
    <property type="entry name" value="Galactose mutarotase-like"/>
    <property type="match status" value="1"/>
</dbReference>
<gene>
    <name evidence="4" type="ORF">DFR68_109153</name>
</gene>
<evidence type="ECO:0000256" key="2">
    <source>
        <dbReference type="SAM" id="Phobius"/>
    </source>
</evidence>
<dbReference type="Pfam" id="PF03633">
    <property type="entry name" value="Glyco_hydro_65C"/>
    <property type="match status" value="1"/>
</dbReference>
<dbReference type="Gene3D" id="2.60.420.10">
    <property type="entry name" value="Maltose phosphorylase, domain 3"/>
    <property type="match status" value="1"/>
</dbReference>
<reference evidence="4 5" key="1">
    <citation type="submission" date="2018-07" db="EMBL/GenBank/DDBJ databases">
        <title>Genomic Encyclopedia of Type Strains, Phase IV (KMG-IV): sequencing the most valuable type-strain genomes for metagenomic binning, comparative biology and taxonomic classification.</title>
        <authorList>
            <person name="Goeker M."/>
        </authorList>
    </citation>
    <scope>NUCLEOTIDE SEQUENCE [LARGE SCALE GENOMIC DNA]</scope>
    <source>
        <strain evidence="4 5">DSM 44952</strain>
    </source>
</reference>
<dbReference type="Pfam" id="PF03632">
    <property type="entry name" value="Glyco_hydro_65m"/>
    <property type="match status" value="1"/>
</dbReference>
<dbReference type="STRING" id="1210089.GCA_001613165_04298"/>
<dbReference type="InterPro" id="IPR012341">
    <property type="entry name" value="6hp_glycosidase-like_sf"/>
</dbReference>
<feature type="domain" description="F5/8 type C" evidence="3">
    <location>
        <begin position="801"/>
        <end position="929"/>
    </location>
</feature>
<dbReference type="InterPro" id="IPR000421">
    <property type="entry name" value="FA58C"/>
</dbReference>
<dbReference type="GO" id="GO:0004555">
    <property type="term" value="F:alpha,alpha-trehalase activity"/>
    <property type="evidence" value="ECO:0007669"/>
    <property type="project" value="TreeGrafter"/>
</dbReference>
<dbReference type="InterPro" id="IPR011013">
    <property type="entry name" value="Gal_mutarotase_sf_dom"/>
</dbReference>
<dbReference type="AlphaFoldDB" id="A0A370GX41"/>
<dbReference type="InterPro" id="IPR037018">
    <property type="entry name" value="GH65_N"/>
</dbReference>
<dbReference type="Gene3D" id="2.70.98.40">
    <property type="entry name" value="Glycoside hydrolase, family 65, N-terminal domain"/>
    <property type="match status" value="1"/>
</dbReference>
<dbReference type="EMBL" id="QQAZ01000009">
    <property type="protein sequence ID" value="RDI47154.1"/>
    <property type="molecule type" value="Genomic_DNA"/>
</dbReference>
<organism evidence="4 5">
    <name type="scientific">Nocardia mexicana</name>
    <dbReference type="NCBI Taxonomy" id="279262"/>
    <lineage>
        <taxon>Bacteria</taxon>
        <taxon>Bacillati</taxon>
        <taxon>Actinomycetota</taxon>
        <taxon>Actinomycetes</taxon>
        <taxon>Mycobacteriales</taxon>
        <taxon>Nocardiaceae</taxon>
        <taxon>Nocardia</taxon>
    </lineage>
</organism>
<comment type="caution">
    <text evidence="4">The sequence shown here is derived from an EMBL/GenBank/DDBJ whole genome shotgun (WGS) entry which is preliminary data.</text>
</comment>